<feature type="compositionally biased region" description="Polar residues" evidence="6">
    <location>
        <begin position="378"/>
        <end position="387"/>
    </location>
</feature>
<evidence type="ECO:0000256" key="7">
    <source>
        <dbReference type="SAM" id="Phobius"/>
    </source>
</evidence>
<dbReference type="GO" id="GO:0016020">
    <property type="term" value="C:membrane"/>
    <property type="evidence" value="ECO:0007669"/>
    <property type="project" value="UniProtKB-SubCell"/>
</dbReference>
<feature type="region of interest" description="Disordered" evidence="6">
    <location>
        <begin position="820"/>
        <end position="850"/>
    </location>
</feature>
<feature type="transmembrane region" description="Helical" evidence="7">
    <location>
        <begin position="155"/>
        <end position="183"/>
    </location>
</feature>
<evidence type="ECO:0000256" key="5">
    <source>
        <dbReference type="ARBA" id="ARBA00038359"/>
    </source>
</evidence>
<evidence type="ECO:0000256" key="2">
    <source>
        <dbReference type="ARBA" id="ARBA00022692"/>
    </source>
</evidence>
<protein>
    <recommendedName>
        <fullName evidence="8">Rhodopsin domain-containing protein</fullName>
    </recommendedName>
</protein>
<dbReference type="PANTHER" id="PTHR33048">
    <property type="entry name" value="PTH11-LIKE INTEGRAL MEMBRANE PROTEIN (AFU_ORTHOLOGUE AFUA_5G11245)"/>
    <property type="match status" value="1"/>
</dbReference>
<reference evidence="10" key="1">
    <citation type="journal article" date="2015" name="Genome Announc.">
        <title>Genome sequence of the AIDS-associated pathogen Penicillium marneffei (ATCC18224) and its near taxonomic relative Talaromyces stipitatus (ATCC10500).</title>
        <authorList>
            <person name="Nierman W.C."/>
            <person name="Fedorova-Abrams N.D."/>
            <person name="Andrianopoulos A."/>
        </authorList>
    </citation>
    <scope>NUCLEOTIDE SEQUENCE [LARGE SCALE GENOMIC DNA]</scope>
    <source>
        <strain evidence="10">ATCC 10500 / CBS 375.48 / QM 6759 / NRRL 1006</strain>
    </source>
</reference>
<name>B8MIY5_TALSN</name>
<dbReference type="eggNOG" id="ENOG502RZDV">
    <property type="taxonomic scope" value="Eukaryota"/>
</dbReference>
<dbReference type="RefSeq" id="XP_002485600.1">
    <property type="nucleotide sequence ID" value="XM_002485555.1"/>
</dbReference>
<feature type="transmembrane region" description="Helical" evidence="7">
    <location>
        <begin position="122"/>
        <end position="143"/>
    </location>
</feature>
<dbReference type="VEuPathDB" id="FungiDB:TSTA_050850"/>
<gene>
    <name evidence="9" type="ORF">TSTA_050850</name>
</gene>
<dbReference type="PANTHER" id="PTHR33048:SF47">
    <property type="entry name" value="INTEGRAL MEMBRANE PROTEIN-RELATED"/>
    <property type="match status" value="1"/>
</dbReference>
<dbReference type="HOGENOM" id="CLU_330986_0_0_1"/>
<feature type="compositionally biased region" description="Polar residues" evidence="6">
    <location>
        <begin position="828"/>
        <end position="841"/>
    </location>
</feature>
<feature type="domain" description="Rhodopsin" evidence="8">
    <location>
        <begin position="55"/>
        <end position="302"/>
    </location>
</feature>
<keyword evidence="10" id="KW-1185">Reference proteome</keyword>
<keyword evidence="4 7" id="KW-0472">Membrane</keyword>
<evidence type="ECO:0000256" key="3">
    <source>
        <dbReference type="ARBA" id="ARBA00022989"/>
    </source>
</evidence>
<organism evidence="9 10">
    <name type="scientific">Talaromyces stipitatus (strain ATCC 10500 / CBS 375.48 / QM 6759 / NRRL 1006)</name>
    <name type="common">Penicillium stipitatum</name>
    <dbReference type="NCBI Taxonomy" id="441959"/>
    <lineage>
        <taxon>Eukaryota</taxon>
        <taxon>Fungi</taxon>
        <taxon>Dikarya</taxon>
        <taxon>Ascomycota</taxon>
        <taxon>Pezizomycotina</taxon>
        <taxon>Eurotiomycetes</taxon>
        <taxon>Eurotiomycetidae</taxon>
        <taxon>Eurotiales</taxon>
        <taxon>Trichocomaceae</taxon>
        <taxon>Talaromyces</taxon>
        <taxon>Talaromyces sect. Talaromyces</taxon>
    </lineage>
</organism>
<comment type="similarity">
    <text evidence="5">Belongs to the SAT4 family.</text>
</comment>
<feature type="transmembrane region" description="Helical" evidence="7">
    <location>
        <begin position="40"/>
        <end position="59"/>
    </location>
</feature>
<dbReference type="Pfam" id="PF20684">
    <property type="entry name" value="Fung_rhodopsin"/>
    <property type="match status" value="1"/>
</dbReference>
<dbReference type="Proteomes" id="UP000001745">
    <property type="component" value="Unassembled WGS sequence"/>
</dbReference>
<dbReference type="InParanoid" id="B8MIY5"/>
<proteinExistence type="inferred from homology"/>
<dbReference type="AlphaFoldDB" id="B8MIY5"/>
<dbReference type="InterPro" id="IPR049326">
    <property type="entry name" value="Rhodopsin_dom_fungi"/>
</dbReference>
<feature type="transmembrane region" description="Helical" evidence="7">
    <location>
        <begin position="71"/>
        <end position="92"/>
    </location>
</feature>
<feature type="transmembrane region" description="Helical" evidence="7">
    <location>
        <begin position="203"/>
        <end position="231"/>
    </location>
</feature>
<evidence type="ECO:0000313" key="10">
    <source>
        <dbReference type="Proteomes" id="UP000001745"/>
    </source>
</evidence>
<sequence length="866" mass="98747">MDGNTTNVPSDIAYAWSIGNIPPEITLATLLDSRDGPNKIGIYVVFVLAFLFLFIRCYSRIFIVRKFGLDDWLACLTFILYIPLVPLCVLLINNGNGRRSAYVTYVVSLDDERMNHGELLDIIIHFLYIIALFTCRLSGLAFYSRLSDAHAKLYMSIRICTIVFAVFFLAQFFLLLFHCIPVTGKWPYSWQSDYHVYKCVSWGAVYITISCLSFACDVVMFIIPSMLIHLLHVPMRRKLELGCVMFPGVLVLIISGARIVLVCLGQWSSDNTWYYDPQLAIEMAEIGATLIALSVPALKPLFGVYILTRIRSNPSDNGSDRPSQPIHLKKISNFTLRALGYAPNLEAVILTTARLVYRPSPAELRGSATHPAARSRVSRQSTGNTGQPALCAMEPLDNQQGFRYVNEYPIDNHAGPMLIHAKQNTFCGICGMCITLEDEQAVSFAVNPYTTTGPDAVQHPDAGNEEFEELQQGEDESLDCTAANERKFGVMPRPGWTGMYRVMVSQTRYRRGEDEPNYYISGVGRYHLWDSDPKARKMYNKCTYKAKEPIFTVPRDKDDSLIDRRHFYNKELTQKEKKSTTQTPLVKRVNVYPCHYDDAENWRLFPHGFPIHDNCWKMAVNVIGAENLENELKYFIWALQDRWTNPNTLKESLNITDWIVNERGYRGTTYSAHRTEYDVYQILVSMHDPIHVDEVEEIIAESARRYTAMKEKPESGLFTALDESVVNVLDELHHSEVESFLNSTEIAVPSSYWKRRAPRDIIWELDSIDENVTPLDWQYLCLRAERLCEESLGIINRSRICNILRDARYHMCKSLGRDFSEDERADSDGSSTPTLTANAGGSTEKETVDVSEWEDAFMEDENATEK</sequence>
<feature type="region of interest" description="Disordered" evidence="6">
    <location>
        <begin position="364"/>
        <end position="390"/>
    </location>
</feature>
<comment type="subcellular location">
    <subcellularLocation>
        <location evidence="1">Membrane</location>
        <topology evidence="1">Multi-pass membrane protein</topology>
    </subcellularLocation>
</comment>
<feature type="transmembrane region" description="Helical" evidence="7">
    <location>
        <begin position="243"/>
        <end position="267"/>
    </location>
</feature>
<evidence type="ECO:0000256" key="1">
    <source>
        <dbReference type="ARBA" id="ARBA00004141"/>
    </source>
</evidence>
<accession>B8MIY5</accession>
<evidence type="ECO:0000256" key="4">
    <source>
        <dbReference type="ARBA" id="ARBA00023136"/>
    </source>
</evidence>
<dbReference type="GeneID" id="8109127"/>
<evidence type="ECO:0000313" key="9">
    <source>
        <dbReference type="EMBL" id="EED15647.1"/>
    </source>
</evidence>
<evidence type="ECO:0000259" key="8">
    <source>
        <dbReference type="Pfam" id="PF20684"/>
    </source>
</evidence>
<dbReference type="EMBL" id="EQ962657">
    <property type="protein sequence ID" value="EED15647.1"/>
    <property type="molecule type" value="Genomic_DNA"/>
</dbReference>
<dbReference type="OrthoDB" id="5283415at2759"/>
<evidence type="ECO:0000256" key="6">
    <source>
        <dbReference type="SAM" id="MobiDB-lite"/>
    </source>
</evidence>
<feature type="transmembrane region" description="Helical" evidence="7">
    <location>
        <begin position="287"/>
        <end position="307"/>
    </location>
</feature>
<keyword evidence="2 7" id="KW-0812">Transmembrane</keyword>
<dbReference type="InterPro" id="IPR052337">
    <property type="entry name" value="SAT4-like"/>
</dbReference>
<keyword evidence="3 7" id="KW-1133">Transmembrane helix</keyword>
<dbReference type="PhylomeDB" id="B8MIY5"/>